<comment type="caution">
    <text evidence="1">The sequence shown here is derived from an EMBL/GenBank/DDBJ whole genome shotgun (WGS) entry which is preliminary data.</text>
</comment>
<protein>
    <submittedName>
        <fullName evidence="1">Fatty acyl-CoA synthetase B</fullName>
    </submittedName>
</protein>
<reference evidence="1 2" key="1">
    <citation type="journal article" date="2019" name="Commun. Biol.">
        <title>The bagworm genome reveals a unique fibroin gene that provides high tensile strength.</title>
        <authorList>
            <person name="Kono N."/>
            <person name="Nakamura H."/>
            <person name="Ohtoshi R."/>
            <person name="Tomita M."/>
            <person name="Numata K."/>
            <person name="Arakawa K."/>
        </authorList>
    </citation>
    <scope>NUCLEOTIDE SEQUENCE [LARGE SCALE GENOMIC DNA]</scope>
</reference>
<dbReference type="Gene3D" id="3.40.50.12780">
    <property type="entry name" value="N-terminal domain of ligase-like"/>
    <property type="match status" value="1"/>
</dbReference>
<sequence>MVSLVYAGPAGGPPRARRCSAPGELWIRVRKSVGGAKWDIRVRPVTAYRSRRTRAQVSRPTAGSQGYYRDAENTREAFTADWFKTGDIVRRDDAGHYYYVDRIKNMFNVVVDCLTYHDECLDPHAPFDLQLSKFQYFLFERIYFLIGPIFSKSFSIMKSWRPTPLVDVGDIRFARPLLITCRQNFVCRGLQAQAVGGRRRRRPTPPTVYIADRDRERDKEVGVLDVAVTAARRRYMARPLAVVVVRGQRRRYRARHRAAASKVTLLLDVRRPCKGCTQSRAQNGRINEC</sequence>
<dbReference type="InterPro" id="IPR042099">
    <property type="entry name" value="ANL_N_sf"/>
</dbReference>
<gene>
    <name evidence="1" type="primary">fcsB</name>
    <name evidence="1" type="ORF">EVAR_98849_1</name>
</gene>
<dbReference type="SUPFAM" id="SSF56801">
    <property type="entry name" value="Acetyl-CoA synthetase-like"/>
    <property type="match status" value="1"/>
</dbReference>
<proteinExistence type="predicted"/>
<keyword evidence="2" id="KW-1185">Reference proteome</keyword>
<name>A0A4C2AFG0_EUMVA</name>
<dbReference type="Proteomes" id="UP000299102">
    <property type="component" value="Unassembled WGS sequence"/>
</dbReference>
<dbReference type="EMBL" id="BGZK01003016">
    <property type="protein sequence ID" value="GBP97859.1"/>
    <property type="molecule type" value="Genomic_DNA"/>
</dbReference>
<accession>A0A4C2AFG0</accession>
<evidence type="ECO:0000313" key="1">
    <source>
        <dbReference type="EMBL" id="GBP97859.1"/>
    </source>
</evidence>
<evidence type="ECO:0000313" key="2">
    <source>
        <dbReference type="Proteomes" id="UP000299102"/>
    </source>
</evidence>
<dbReference type="OrthoDB" id="10253869at2759"/>
<dbReference type="AlphaFoldDB" id="A0A4C2AFG0"/>
<organism evidence="1 2">
    <name type="scientific">Eumeta variegata</name>
    <name type="common">Bagworm moth</name>
    <name type="synonym">Eumeta japonica</name>
    <dbReference type="NCBI Taxonomy" id="151549"/>
    <lineage>
        <taxon>Eukaryota</taxon>
        <taxon>Metazoa</taxon>
        <taxon>Ecdysozoa</taxon>
        <taxon>Arthropoda</taxon>
        <taxon>Hexapoda</taxon>
        <taxon>Insecta</taxon>
        <taxon>Pterygota</taxon>
        <taxon>Neoptera</taxon>
        <taxon>Endopterygota</taxon>
        <taxon>Lepidoptera</taxon>
        <taxon>Glossata</taxon>
        <taxon>Ditrysia</taxon>
        <taxon>Tineoidea</taxon>
        <taxon>Psychidae</taxon>
        <taxon>Oiketicinae</taxon>
        <taxon>Eumeta</taxon>
    </lineage>
</organism>